<name>A0AB36RL02_9CORY</name>
<comment type="caution">
    <text evidence="1">The sequence shown here is derived from an EMBL/GenBank/DDBJ whole genome shotgun (WGS) entry which is preliminary data.</text>
</comment>
<organism evidence="1 2">
    <name type="scientific">Corynebacterium hadale</name>
    <dbReference type="NCBI Taxonomy" id="2026255"/>
    <lineage>
        <taxon>Bacteria</taxon>
        <taxon>Bacillati</taxon>
        <taxon>Actinomycetota</taxon>
        <taxon>Actinomycetes</taxon>
        <taxon>Mycobacteriales</taxon>
        <taxon>Corynebacteriaceae</taxon>
        <taxon>Corynebacterium</taxon>
    </lineage>
</organism>
<evidence type="ECO:0000313" key="1">
    <source>
        <dbReference type="EMBL" id="PAT09975.1"/>
    </source>
</evidence>
<proteinExistence type="predicted"/>
<dbReference type="Proteomes" id="UP000218041">
    <property type="component" value="Unassembled WGS sequence"/>
</dbReference>
<dbReference type="RefSeq" id="WP_095555377.1">
    <property type="nucleotide sequence ID" value="NZ_NSGP01000011.1"/>
</dbReference>
<evidence type="ECO:0008006" key="3">
    <source>
        <dbReference type="Google" id="ProtNLM"/>
    </source>
</evidence>
<accession>A0AB36RL02</accession>
<reference evidence="1 2" key="1">
    <citation type="submission" date="2017-08" db="EMBL/GenBank/DDBJ databases">
        <title>Whole genome sequences of 6 clinical strains closest to Corynebacterium imitans.</title>
        <authorList>
            <person name="Bernier A.-M."/>
            <person name="Burdz T."/>
            <person name="Bernard K."/>
        </authorList>
    </citation>
    <scope>NUCLEOTIDE SEQUENCE [LARGE SCALE GENOMIC DNA]</scope>
    <source>
        <strain evidence="1 2">NML92-0415</strain>
    </source>
</reference>
<evidence type="ECO:0000313" key="2">
    <source>
        <dbReference type="Proteomes" id="UP000218041"/>
    </source>
</evidence>
<gene>
    <name evidence="1" type="ORF">CKJ80_08405</name>
</gene>
<sequence>MTTTLVAPYTSLTARETTHTRQHSTATATLTVAGMEGRWRRGVEKLLCELPEAPTTSEDDAIWFTRWRRAADGTYECRETLRAPAEALVTFAEKLDAYAKSHGFVASVTPRSYDGAHV</sequence>
<protein>
    <recommendedName>
        <fullName evidence="3">Monooxygenase</fullName>
    </recommendedName>
</protein>
<dbReference type="AlphaFoldDB" id="A0AB36RL02"/>
<dbReference type="EMBL" id="NSGP01000011">
    <property type="protein sequence ID" value="PAT09975.1"/>
    <property type="molecule type" value="Genomic_DNA"/>
</dbReference>